<name>A0A1I0S1T4_9FLAO</name>
<gene>
    <name evidence="2" type="ORF">SAMN05421841_3490</name>
</gene>
<feature type="signal peptide" evidence="1">
    <location>
        <begin position="1"/>
        <end position="19"/>
    </location>
</feature>
<sequence length="246" mass="26053">MSKLFFMLAASCLFSPVNGQIGINTSNPQGTFHIDGAKDNAATGVPTLVQQANDVVITPQGKLGVGTVVPAENLEVNSGINNSSGVRLTKLPSAAILATDANGTIISGNTESAGVSVTKQKMVSASPSFVLNSGSGAYSFRYTGTATVGGEWQIKVNNGVTRAFNIWDVEYWGQNGVGTSATVYQKRTVKSITPNMWTNLDDNYAGGADEYNVYHVYDLETGAILRFTCTLSDVSGIKESMILEEF</sequence>
<dbReference type="AlphaFoldDB" id="A0A1I0S1T4"/>
<feature type="chain" id="PRO_5011480875" evidence="1">
    <location>
        <begin position="20"/>
        <end position="246"/>
    </location>
</feature>
<protein>
    <submittedName>
        <fullName evidence="2">Uncharacterized protein</fullName>
    </submittedName>
</protein>
<evidence type="ECO:0000256" key="1">
    <source>
        <dbReference type="SAM" id="SignalP"/>
    </source>
</evidence>
<reference evidence="3" key="1">
    <citation type="submission" date="2016-10" db="EMBL/GenBank/DDBJ databases">
        <authorList>
            <person name="Varghese N."/>
            <person name="Submissions S."/>
        </authorList>
    </citation>
    <scope>NUCLEOTIDE SEQUENCE [LARGE SCALE GENOMIC DNA]</scope>
    <source>
        <strain evidence="3">DSM 17724</strain>
    </source>
</reference>
<organism evidence="2 3">
    <name type="scientific">Chryseobacterium wanjuense</name>
    <dbReference type="NCBI Taxonomy" id="356305"/>
    <lineage>
        <taxon>Bacteria</taxon>
        <taxon>Pseudomonadati</taxon>
        <taxon>Bacteroidota</taxon>
        <taxon>Flavobacteriia</taxon>
        <taxon>Flavobacteriales</taxon>
        <taxon>Weeksellaceae</taxon>
        <taxon>Chryseobacterium group</taxon>
        <taxon>Chryseobacterium</taxon>
    </lineage>
</organism>
<proteinExistence type="predicted"/>
<dbReference type="RefSeq" id="WP_139176874.1">
    <property type="nucleotide sequence ID" value="NZ_FOIU01000003.1"/>
</dbReference>
<dbReference type="Proteomes" id="UP000199469">
    <property type="component" value="Unassembled WGS sequence"/>
</dbReference>
<accession>A0A1I0S1T4</accession>
<dbReference type="EMBL" id="FOIU01000003">
    <property type="protein sequence ID" value="SEW47297.1"/>
    <property type="molecule type" value="Genomic_DNA"/>
</dbReference>
<evidence type="ECO:0000313" key="3">
    <source>
        <dbReference type="Proteomes" id="UP000199469"/>
    </source>
</evidence>
<evidence type="ECO:0000313" key="2">
    <source>
        <dbReference type="EMBL" id="SEW47297.1"/>
    </source>
</evidence>
<dbReference type="OrthoDB" id="1252453at2"/>
<keyword evidence="1" id="KW-0732">Signal</keyword>
<keyword evidence="3" id="KW-1185">Reference proteome</keyword>